<dbReference type="Proteomes" id="UP000199531">
    <property type="component" value="Unassembled WGS sequence"/>
</dbReference>
<dbReference type="Gene3D" id="2.60.120.1440">
    <property type="match status" value="1"/>
</dbReference>
<evidence type="ECO:0000313" key="4">
    <source>
        <dbReference type="Proteomes" id="UP000199531"/>
    </source>
</evidence>
<dbReference type="Pfam" id="PF04773">
    <property type="entry name" value="FecR"/>
    <property type="match status" value="1"/>
</dbReference>
<dbReference type="InterPro" id="IPR006860">
    <property type="entry name" value="FecR"/>
</dbReference>
<keyword evidence="4" id="KW-1185">Reference proteome</keyword>
<name>A0A1H8ELV8_9BURK</name>
<dbReference type="AlphaFoldDB" id="A0A1H8ELV8"/>
<gene>
    <name evidence="3" type="ORF">SAMN02745977_00729</name>
</gene>
<feature type="chain" id="PRO_5011685975" evidence="1">
    <location>
        <begin position="42"/>
        <end position="448"/>
    </location>
</feature>
<dbReference type="STRING" id="1121117.SAMN02745977_00729"/>
<keyword evidence="1" id="KW-0732">Signal</keyword>
<proteinExistence type="predicted"/>
<evidence type="ECO:0000313" key="3">
    <source>
        <dbReference type="EMBL" id="SEN20104.1"/>
    </source>
</evidence>
<dbReference type="PANTHER" id="PTHR38731">
    <property type="entry name" value="LIPL45-RELATED LIPOPROTEIN-RELATED"/>
    <property type="match status" value="1"/>
</dbReference>
<feature type="domain" description="FecR protein" evidence="2">
    <location>
        <begin position="96"/>
        <end position="208"/>
    </location>
</feature>
<accession>A0A1H8ELV8</accession>
<reference evidence="3 4" key="1">
    <citation type="submission" date="2016-10" db="EMBL/GenBank/DDBJ databases">
        <authorList>
            <person name="de Groot N.N."/>
        </authorList>
    </citation>
    <scope>NUCLEOTIDE SEQUENCE [LARGE SCALE GENOMIC DNA]</scope>
    <source>
        <strain evidence="3 4">DSM 15123</strain>
    </source>
</reference>
<evidence type="ECO:0000256" key="1">
    <source>
        <dbReference type="SAM" id="SignalP"/>
    </source>
</evidence>
<dbReference type="EMBL" id="FOCW01000001">
    <property type="protein sequence ID" value="SEN20104.1"/>
    <property type="molecule type" value="Genomic_DNA"/>
</dbReference>
<sequence>MKEKESVMKLRVSMPPRGPAVSRLAVLCVAGLTLTGLPAMAAPPAPPLAAQGATLTTPLTQLRFRSTEVHLTHTVGDVKVNGQSVNAGVRLQENARISTGEDSSAVLVLADGSQVKLMPRTIADVTLSRYYIAPDRSKGGRMVNWFAAKMRLAQGALEAAVNKVAPRAKPLEVETTTSLIGVRGTRFRVAAADPTARQDRAEVLQGVVNNENTWKGSAILLEQGQGAAVDPNQAEMAAVKLLPAVRFAGTTDTLMQPNAIWTFPTVPDARSYRVIASGDAQFETVHLSEKLAGNAVNLNGLTPGTWYLRVRGVDANGLEGLDADTRVVLHAPESLLLHPSLYAQSSGLTLRWSGVYFQQAKQSPKAPSAVTATVFADPGLTRSAGAAEARGTGELVLPAVGPGTYYLRVSARNSELAQPEHQTYRILIPANVGSLPYHVLLERVPTSS</sequence>
<evidence type="ECO:0000259" key="2">
    <source>
        <dbReference type="Pfam" id="PF04773"/>
    </source>
</evidence>
<feature type="signal peptide" evidence="1">
    <location>
        <begin position="1"/>
        <end position="41"/>
    </location>
</feature>
<organism evidence="3 4">
    <name type="scientific">Brachymonas denitrificans DSM 15123</name>
    <dbReference type="NCBI Taxonomy" id="1121117"/>
    <lineage>
        <taxon>Bacteria</taxon>
        <taxon>Pseudomonadati</taxon>
        <taxon>Pseudomonadota</taxon>
        <taxon>Betaproteobacteria</taxon>
        <taxon>Burkholderiales</taxon>
        <taxon>Comamonadaceae</taxon>
        <taxon>Brachymonas</taxon>
    </lineage>
</organism>
<protein>
    <submittedName>
        <fullName evidence="3">FecR family protein</fullName>
    </submittedName>
</protein>